<evidence type="ECO:0000256" key="1">
    <source>
        <dbReference type="ARBA" id="ARBA00022723"/>
    </source>
</evidence>
<feature type="domain" description="C2H2-type" evidence="7">
    <location>
        <begin position="212"/>
        <end position="239"/>
    </location>
</feature>
<feature type="domain" description="C2H2-type" evidence="7">
    <location>
        <begin position="439"/>
        <end position="462"/>
    </location>
</feature>
<feature type="domain" description="C2H2-type" evidence="7">
    <location>
        <begin position="355"/>
        <end position="382"/>
    </location>
</feature>
<proteinExistence type="predicted"/>
<dbReference type="SUPFAM" id="SSF57667">
    <property type="entry name" value="beta-beta-alpha zinc fingers"/>
    <property type="match status" value="3"/>
</dbReference>
<organism evidence="9 10">
    <name type="scientific">Musca domestica</name>
    <name type="common">House fly</name>
    <dbReference type="NCBI Taxonomy" id="7370"/>
    <lineage>
        <taxon>Eukaryota</taxon>
        <taxon>Metazoa</taxon>
        <taxon>Ecdysozoa</taxon>
        <taxon>Arthropoda</taxon>
        <taxon>Hexapoda</taxon>
        <taxon>Insecta</taxon>
        <taxon>Pterygota</taxon>
        <taxon>Neoptera</taxon>
        <taxon>Endopterygota</taxon>
        <taxon>Diptera</taxon>
        <taxon>Brachycera</taxon>
        <taxon>Muscomorpha</taxon>
        <taxon>Muscoidea</taxon>
        <taxon>Muscidae</taxon>
        <taxon>Musca</taxon>
    </lineage>
</organism>
<feature type="compositionally biased region" description="Acidic residues" evidence="6">
    <location>
        <begin position="180"/>
        <end position="196"/>
    </location>
</feature>
<dbReference type="GeneID" id="101890477"/>
<feature type="compositionally biased region" description="Basic residues" evidence="6">
    <location>
        <begin position="284"/>
        <end position="297"/>
    </location>
</feature>
<dbReference type="InterPro" id="IPR013087">
    <property type="entry name" value="Znf_C2H2_type"/>
</dbReference>
<dbReference type="PROSITE" id="PS51915">
    <property type="entry name" value="ZAD"/>
    <property type="match status" value="1"/>
</dbReference>
<dbReference type="SMART" id="SM00868">
    <property type="entry name" value="zf-AD"/>
    <property type="match status" value="1"/>
</dbReference>
<evidence type="ECO:0000313" key="10">
    <source>
        <dbReference type="RefSeq" id="XP_058978039.1"/>
    </source>
</evidence>
<keyword evidence="2 4" id="KW-0863">Zinc-finger</keyword>
<evidence type="ECO:0000259" key="8">
    <source>
        <dbReference type="PROSITE" id="PS51915"/>
    </source>
</evidence>
<dbReference type="PROSITE" id="PS00028">
    <property type="entry name" value="ZINC_FINGER_C2H2_1"/>
    <property type="match status" value="7"/>
</dbReference>
<dbReference type="Pfam" id="PF13894">
    <property type="entry name" value="zf-C2H2_4"/>
    <property type="match status" value="2"/>
</dbReference>
<feature type="domain" description="C2H2-type" evidence="7">
    <location>
        <begin position="327"/>
        <end position="354"/>
    </location>
</feature>
<accession>A0ABM3UWY0</accession>
<dbReference type="Gene3D" id="3.40.1800.20">
    <property type="match status" value="1"/>
</dbReference>
<feature type="domain" description="C2H2-type" evidence="7">
    <location>
        <begin position="299"/>
        <end position="326"/>
    </location>
</feature>
<dbReference type="PROSITE" id="PS50157">
    <property type="entry name" value="ZINC_FINGER_C2H2_2"/>
    <property type="match status" value="7"/>
</dbReference>
<dbReference type="Proteomes" id="UP001652621">
    <property type="component" value="Unplaced"/>
</dbReference>
<feature type="binding site" evidence="5">
    <location>
        <position position="12"/>
    </location>
    <ligand>
        <name>Zn(2+)</name>
        <dbReference type="ChEBI" id="CHEBI:29105"/>
    </ligand>
</feature>
<feature type="domain" description="ZAD" evidence="8">
    <location>
        <begin position="7"/>
        <end position="85"/>
    </location>
</feature>
<evidence type="ECO:0000256" key="5">
    <source>
        <dbReference type="PROSITE-ProRule" id="PRU01263"/>
    </source>
</evidence>
<dbReference type="SUPFAM" id="SSF57716">
    <property type="entry name" value="Glucocorticoid receptor-like (DNA-binding domain)"/>
    <property type="match status" value="1"/>
</dbReference>
<dbReference type="Pfam" id="PF07776">
    <property type="entry name" value="zf-AD"/>
    <property type="match status" value="1"/>
</dbReference>
<evidence type="ECO:0000256" key="3">
    <source>
        <dbReference type="ARBA" id="ARBA00022833"/>
    </source>
</evidence>
<dbReference type="Pfam" id="PF00096">
    <property type="entry name" value="zf-C2H2"/>
    <property type="match status" value="5"/>
</dbReference>
<dbReference type="PANTHER" id="PTHR23235:SF120">
    <property type="entry name" value="KRUPPEL-LIKE FACTOR 15"/>
    <property type="match status" value="1"/>
</dbReference>
<dbReference type="InterPro" id="IPR012934">
    <property type="entry name" value="Znf_AD"/>
</dbReference>
<feature type="compositionally biased region" description="Basic residues" evidence="6">
    <location>
        <begin position="250"/>
        <end position="259"/>
    </location>
</feature>
<evidence type="ECO:0000256" key="6">
    <source>
        <dbReference type="SAM" id="MobiDB-lite"/>
    </source>
</evidence>
<feature type="compositionally biased region" description="Basic and acidic residues" evidence="6">
    <location>
        <begin position="272"/>
        <end position="283"/>
    </location>
</feature>
<feature type="binding site" evidence="5">
    <location>
        <position position="58"/>
    </location>
    <ligand>
        <name>Zn(2+)</name>
        <dbReference type="ChEBI" id="CHEBI:29105"/>
    </ligand>
</feature>
<evidence type="ECO:0000259" key="7">
    <source>
        <dbReference type="PROSITE" id="PS50157"/>
    </source>
</evidence>
<feature type="region of interest" description="Disordered" evidence="6">
    <location>
        <begin position="164"/>
        <end position="196"/>
    </location>
</feature>
<keyword evidence="1 5" id="KW-0479">Metal-binding</keyword>
<name>A0ABM3UWY0_MUSDO</name>
<keyword evidence="9" id="KW-1185">Reference proteome</keyword>
<evidence type="ECO:0000256" key="4">
    <source>
        <dbReference type="PROSITE-ProRule" id="PRU00042"/>
    </source>
</evidence>
<sequence>MSSTFQKVCRVCLSESVGEDDFMELDNTYSETLSFYDLYNFCTKLTAITDDGLPRHICFGCRSDLEIAYLFVKKALACEEKLKSIRSSEVDDDAVANGGLLSYKDPLENLSEEEEDKETVKGEEQIDCKEFNGDFNNDPSQFIAPDCTNTTDNGDDNNFEDFTQSPAMIPFTPTTAANVDSDDDDDDYDGGDNDDSDFLVSIESQIFPQGQFKCKICDKFYFTTVGLNAHMEVHEPKIKTISKPSTSNGSRKRKRRKAKPTTSDDSEEEEAKPEPDGVKETKEVKKKSKSSQPKPKKTFPCNICGKEMISASKLRYHMVMHTGEKDYLCTMCPKAYSTIYALKHHMRAHTGERPYECKFCGDRFLRPTTLKSHMRRHTGERPYGCEICGKRFIQHSSMATHMKLNHMDKTIACPYCEKKYARQTDLNVHLLSHSGDKPFACKQCPSRFTRQSNLNKHMNQQHNQGVDPTAKGKYIRSTAPATSATLKLEQLPFAGGIAQNAKQLPSISTTSSNEIVIPNATDFDKFITPNWPLERT</sequence>
<gene>
    <name evidence="10" type="primary">LOC101890477</name>
</gene>
<reference evidence="10" key="1">
    <citation type="submission" date="2025-08" db="UniProtKB">
        <authorList>
            <consortium name="RefSeq"/>
        </authorList>
    </citation>
    <scope>IDENTIFICATION</scope>
    <source>
        <strain evidence="10">Aabys</strain>
        <tissue evidence="10">Whole body</tissue>
    </source>
</reference>
<feature type="domain" description="C2H2-type" evidence="7">
    <location>
        <begin position="383"/>
        <end position="411"/>
    </location>
</feature>
<dbReference type="Gene3D" id="3.30.160.60">
    <property type="entry name" value="Classic Zinc Finger"/>
    <property type="match status" value="6"/>
</dbReference>
<dbReference type="PANTHER" id="PTHR23235">
    <property type="entry name" value="KRUEPPEL-LIKE TRANSCRIPTION FACTOR"/>
    <property type="match status" value="1"/>
</dbReference>
<feature type="binding site" evidence="5">
    <location>
        <position position="9"/>
    </location>
    <ligand>
        <name>Zn(2+)</name>
        <dbReference type="ChEBI" id="CHEBI:29105"/>
    </ligand>
</feature>
<dbReference type="InterPro" id="IPR036236">
    <property type="entry name" value="Znf_C2H2_sf"/>
</dbReference>
<dbReference type="SMART" id="SM00355">
    <property type="entry name" value="ZnF_C2H2"/>
    <property type="match status" value="7"/>
</dbReference>
<keyword evidence="3 5" id="KW-0862">Zinc</keyword>
<feature type="region of interest" description="Disordered" evidence="6">
    <location>
        <begin position="238"/>
        <end position="298"/>
    </location>
</feature>
<evidence type="ECO:0000256" key="2">
    <source>
        <dbReference type="ARBA" id="ARBA00022771"/>
    </source>
</evidence>
<evidence type="ECO:0000313" key="9">
    <source>
        <dbReference type="Proteomes" id="UP001652621"/>
    </source>
</evidence>
<feature type="binding site" evidence="5">
    <location>
        <position position="61"/>
    </location>
    <ligand>
        <name>Zn(2+)</name>
        <dbReference type="ChEBI" id="CHEBI:29105"/>
    </ligand>
</feature>
<protein>
    <submittedName>
        <fullName evidence="10">Zinc finger protein 486 isoform X1</fullName>
    </submittedName>
</protein>
<feature type="domain" description="C2H2-type" evidence="7">
    <location>
        <begin position="411"/>
        <end position="438"/>
    </location>
</feature>
<dbReference type="RefSeq" id="XP_058978039.1">
    <property type="nucleotide sequence ID" value="XM_059122056.1"/>
</dbReference>